<dbReference type="EMBL" id="JARKHS020012334">
    <property type="protein sequence ID" value="KAK8776982.1"/>
    <property type="molecule type" value="Genomic_DNA"/>
</dbReference>
<keyword evidence="7" id="KW-0472">Membrane</keyword>
<dbReference type="InterPro" id="IPR000242">
    <property type="entry name" value="PTP_cat"/>
</dbReference>
<evidence type="ECO:0000256" key="7">
    <source>
        <dbReference type="ARBA" id="ARBA00023136"/>
    </source>
</evidence>
<feature type="domain" description="Fibronectin type-III" evidence="11">
    <location>
        <begin position="226"/>
        <end position="330"/>
    </location>
</feature>
<dbReference type="SMART" id="SM00194">
    <property type="entry name" value="PTPc"/>
    <property type="match status" value="1"/>
</dbReference>
<feature type="domain" description="Fibronectin type-III" evidence="11">
    <location>
        <begin position="332"/>
        <end position="439"/>
    </location>
</feature>
<keyword evidence="2" id="KW-0812">Transmembrane</keyword>
<keyword evidence="8" id="KW-0325">Glycoprotein</keyword>
<evidence type="ECO:0000256" key="1">
    <source>
        <dbReference type="ARBA" id="ARBA00004167"/>
    </source>
</evidence>
<dbReference type="InterPro" id="IPR013783">
    <property type="entry name" value="Ig-like_fold"/>
</dbReference>
<dbReference type="SUPFAM" id="SSF49265">
    <property type="entry name" value="Fibronectin type III"/>
    <property type="match status" value="3"/>
</dbReference>
<evidence type="ECO:0000313" key="13">
    <source>
        <dbReference type="Proteomes" id="UP001321473"/>
    </source>
</evidence>
<dbReference type="PRINTS" id="PR00700">
    <property type="entry name" value="PRTYPHPHTASE"/>
</dbReference>
<dbReference type="CDD" id="cd00063">
    <property type="entry name" value="FN3"/>
    <property type="match status" value="3"/>
</dbReference>
<accession>A0AAQ4EQF1</accession>
<dbReference type="SMART" id="SM00404">
    <property type="entry name" value="PTPc_motif"/>
    <property type="match status" value="1"/>
</dbReference>
<dbReference type="PANTHER" id="PTHR46957">
    <property type="entry name" value="CYTOKINE RECEPTOR"/>
    <property type="match status" value="1"/>
</dbReference>
<dbReference type="InterPro" id="IPR003961">
    <property type="entry name" value="FN3_dom"/>
</dbReference>
<feature type="domain" description="Tyrosine specific protein phosphatases" evidence="10">
    <location>
        <begin position="854"/>
        <end position="925"/>
    </location>
</feature>
<evidence type="ECO:0000256" key="4">
    <source>
        <dbReference type="ARBA" id="ARBA00022801"/>
    </source>
</evidence>
<gene>
    <name evidence="12" type="ORF">V5799_029673</name>
</gene>
<dbReference type="GO" id="GO:0016020">
    <property type="term" value="C:membrane"/>
    <property type="evidence" value="ECO:0007669"/>
    <property type="project" value="UniProtKB-SubCell"/>
</dbReference>
<evidence type="ECO:0000313" key="12">
    <source>
        <dbReference type="EMBL" id="KAK8776982.1"/>
    </source>
</evidence>
<dbReference type="Pfam" id="PF00102">
    <property type="entry name" value="Y_phosphatase"/>
    <property type="match status" value="2"/>
</dbReference>
<dbReference type="PANTHER" id="PTHR46957:SF3">
    <property type="entry name" value="CYTOKINE RECEPTOR"/>
    <property type="match status" value="1"/>
</dbReference>
<dbReference type="Gene3D" id="2.60.40.10">
    <property type="entry name" value="Immunoglobulins"/>
    <property type="match status" value="3"/>
</dbReference>
<dbReference type="InterPro" id="IPR036116">
    <property type="entry name" value="FN3_sf"/>
</dbReference>
<dbReference type="PROSITE" id="PS50055">
    <property type="entry name" value="TYR_PHOSPHATASE_PTP"/>
    <property type="match status" value="2"/>
</dbReference>
<evidence type="ECO:0000256" key="6">
    <source>
        <dbReference type="ARBA" id="ARBA00022989"/>
    </source>
</evidence>
<dbReference type="Pfam" id="PF00041">
    <property type="entry name" value="fn3"/>
    <property type="match status" value="3"/>
</dbReference>
<protein>
    <recommendedName>
        <fullName evidence="14">Protein-tyrosine-phosphatase</fullName>
    </recommendedName>
</protein>
<feature type="domain" description="Tyrosine-protein phosphatase" evidence="9">
    <location>
        <begin position="966"/>
        <end position="1073"/>
    </location>
</feature>
<dbReference type="SUPFAM" id="SSF52799">
    <property type="entry name" value="(Phosphotyrosine protein) phosphatases II"/>
    <property type="match status" value="2"/>
</dbReference>
<keyword evidence="13" id="KW-1185">Reference proteome</keyword>
<evidence type="ECO:0000256" key="3">
    <source>
        <dbReference type="ARBA" id="ARBA00022729"/>
    </source>
</evidence>
<dbReference type="InterPro" id="IPR050713">
    <property type="entry name" value="RTP_Phos/Ushers"/>
</dbReference>
<keyword evidence="4" id="KW-0378">Hydrolase</keyword>
<feature type="non-terminal residue" evidence="12">
    <location>
        <position position="1073"/>
    </location>
</feature>
<feature type="domain" description="Fibronectin type-III" evidence="11">
    <location>
        <begin position="39"/>
        <end position="138"/>
    </location>
</feature>
<comment type="subcellular location">
    <subcellularLocation>
        <location evidence="1">Membrane</location>
        <topology evidence="1">Single-pass membrane protein</topology>
    </subcellularLocation>
</comment>
<name>A0AAQ4EQF1_AMBAM</name>
<evidence type="ECO:0000259" key="11">
    <source>
        <dbReference type="PROSITE" id="PS50853"/>
    </source>
</evidence>
<proteinExistence type="predicted"/>
<feature type="domain" description="Tyrosine-protein phosphatase" evidence="9">
    <location>
        <begin position="704"/>
        <end position="934"/>
    </location>
</feature>
<evidence type="ECO:0000256" key="5">
    <source>
        <dbReference type="ARBA" id="ARBA00022912"/>
    </source>
</evidence>
<dbReference type="PROSITE" id="PS50853">
    <property type="entry name" value="FN3"/>
    <property type="match status" value="3"/>
</dbReference>
<dbReference type="AlphaFoldDB" id="A0AAQ4EQF1"/>
<dbReference type="SMART" id="SM00060">
    <property type="entry name" value="FN3"/>
    <property type="match status" value="4"/>
</dbReference>
<evidence type="ECO:0000256" key="8">
    <source>
        <dbReference type="ARBA" id="ARBA00023180"/>
    </source>
</evidence>
<dbReference type="PROSITE" id="PS50056">
    <property type="entry name" value="TYR_PHOSPHATASE_2"/>
    <property type="match status" value="1"/>
</dbReference>
<comment type="caution">
    <text evidence="12">The sequence shown here is derived from an EMBL/GenBank/DDBJ whole genome shotgun (WGS) entry which is preliminary data.</text>
</comment>
<dbReference type="InterPro" id="IPR029021">
    <property type="entry name" value="Prot-tyrosine_phosphatase-like"/>
</dbReference>
<keyword evidence="5" id="KW-0904">Protein phosphatase</keyword>
<dbReference type="CDD" id="cd00047">
    <property type="entry name" value="PTPc"/>
    <property type="match status" value="1"/>
</dbReference>
<keyword evidence="6" id="KW-1133">Transmembrane helix</keyword>
<evidence type="ECO:0000259" key="9">
    <source>
        <dbReference type="PROSITE" id="PS50055"/>
    </source>
</evidence>
<dbReference type="Proteomes" id="UP001321473">
    <property type="component" value="Unassembled WGS sequence"/>
</dbReference>
<organism evidence="12 13">
    <name type="scientific">Amblyomma americanum</name>
    <name type="common">Lone star tick</name>
    <dbReference type="NCBI Taxonomy" id="6943"/>
    <lineage>
        <taxon>Eukaryota</taxon>
        <taxon>Metazoa</taxon>
        <taxon>Ecdysozoa</taxon>
        <taxon>Arthropoda</taxon>
        <taxon>Chelicerata</taxon>
        <taxon>Arachnida</taxon>
        <taxon>Acari</taxon>
        <taxon>Parasitiformes</taxon>
        <taxon>Ixodida</taxon>
        <taxon>Ixodoidea</taxon>
        <taxon>Ixodidae</taxon>
        <taxon>Amblyomminae</taxon>
        <taxon>Amblyomma</taxon>
    </lineage>
</organism>
<dbReference type="GO" id="GO:0004725">
    <property type="term" value="F:protein tyrosine phosphatase activity"/>
    <property type="evidence" value="ECO:0007669"/>
    <property type="project" value="InterPro"/>
</dbReference>
<keyword evidence="3" id="KW-0732">Signal</keyword>
<reference evidence="12 13" key="1">
    <citation type="journal article" date="2023" name="Arcadia Sci">
        <title>De novo assembly of a long-read Amblyomma americanum tick genome.</title>
        <authorList>
            <person name="Chou S."/>
            <person name="Poskanzer K.E."/>
            <person name="Rollins M."/>
            <person name="Thuy-Boun P.S."/>
        </authorList>
    </citation>
    <scope>NUCLEOTIDE SEQUENCE [LARGE SCALE GENOMIC DNA]</scope>
    <source>
        <strain evidence="12">F_SG_1</strain>
        <tissue evidence="12">Salivary glands</tissue>
    </source>
</reference>
<sequence length="1073" mass="119514">MHLSTAGTVPRQVPFKGSIPSGPLLVKGIVVIFFAVCLLGRPANSAAVSSARDAVISWSPPSNSRSVHYYEVTYTALESLLPNCTLNRSDTKRVALEPEITSVKLRDLRPFTLYAVKIWTRALLALPRRSYIFETKEAAGAGATKHCIVAPSTDRIWDRDSQWEPFTICSSRWSAYQSATHCHRGWAGLAVVVRGGLVKVFAQNGAGLSPHFASVNFTTAPSLPPQPTDLLASEVTQESVQVSWNAPYPPHGVLDQYRLRYWRDQDSSKATEIAVAHEECRRRRRFLARHCYTVNGLDHATVYHFKVRAMNVGTPFSPYSTEMKVTTMSSEPPQNLRTLDRTENSLKILWYTTNITRKEPTDYMVNASLVHSYNGELAQVWSPKSFVMNRSLDRQFHIKYLFPGSTYRICVQETTDDGVGETSCGNFSTRASVPVVREAPRVDAMDRNTVNVSLTAVEFQEGPLTAYYLLVVKKVHEVEAPIRLLNFSSAEDTGLGYYVAARFTPDEIGSRLRFVVGTGDVVGGFENPPLEAGAPYSFGLVAESNFLGDAIYGYRLTTPVIVGTTFVRSEYTNATSNTYWPLIAASSLGVLVLLAVATGLACYCRRKRTQRPHCRELSTSIILEERFPANVKQSVQKPEPEVASHSKRAEMNEYICTASSAAACATSVAATTDTTATAASRPSNPVAIKRFEEYVTKALADGSLLQEYTSLRSGKLHPTNIAEKTENKSKNRHERVLPCKWIDFVGSGNPRKYIAAQGPIQTTGCDFLSMIWQENVSKVVMLSGQDDQDEMTYWPESNQKYGAVAVTLKKKSLKADFVIRELELSVEDKTRSVVHFHYNAWPRHSVPPCTDSLESFITAVRSFRPSDAYPTLVHGRESIGRTGTFILIDSMISEAEADGEVDFVKQLHTMRHSRMNMVETAEQYIFSHKMLVVMICTRGRKLTVEEFLAQYQHLKAKHPVTGKTPISKEFEELGRKRPHPGAADYKGARDERNVCKNRTLKILAADIKRPLLSVKNDGKKTDYINAVFVDGYKKENAYLVTQMPLPETVDDFWEMVAGSGSITLVTLGPLVDE</sequence>
<evidence type="ECO:0000256" key="2">
    <source>
        <dbReference type="ARBA" id="ARBA00022692"/>
    </source>
</evidence>
<dbReference type="GO" id="GO:0048666">
    <property type="term" value="P:neuron development"/>
    <property type="evidence" value="ECO:0007669"/>
    <property type="project" value="UniProtKB-ARBA"/>
</dbReference>
<dbReference type="InterPro" id="IPR003595">
    <property type="entry name" value="Tyr_Pase_cat"/>
</dbReference>
<evidence type="ECO:0008006" key="14">
    <source>
        <dbReference type="Google" id="ProtNLM"/>
    </source>
</evidence>
<evidence type="ECO:0000259" key="10">
    <source>
        <dbReference type="PROSITE" id="PS50056"/>
    </source>
</evidence>
<dbReference type="Gene3D" id="3.90.190.10">
    <property type="entry name" value="Protein tyrosine phosphatase superfamily"/>
    <property type="match status" value="2"/>
</dbReference>
<dbReference type="InterPro" id="IPR000387">
    <property type="entry name" value="Tyr_Pase_dom"/>
</dbReference>